<dbReference type="PANTHER" id="PTHR40056">
    <property type="entry name" value="HYPOTHETICAL CYTOSOLIC PROTEIN"/>
    <property type="match status" value="1"/>
</dbReference>
<dbReference type="PANTHER" id="PTHR40056:SF1">
    <property type="entry name" value="DUF1836 DOMAIN-CONTAINING PROTEIN"/>
    <property type="match status" value="1"/>
</dbReference>
<dbReference type="RefSeq" id="WP_086342902.1">
    <property type="nucleotide sequence ID" value="NZ_CP081459.1"/>
</dbReference>
<evidence type="ECO:0000313" key="1">
    <source>
        <dbReference type="EMBL" id="NKC69097.1"/>
    </source>
</evidence>
<dbReference type="InterPro" id="IPR014975">
    <property type="entry name" value="DUF1836"/>
</dbReference>
<comment type="caution">
    <text evidence="1">The sequence shown here is derived from an EMBL/GenBank/DDBJ whole genome shotgun (WGS) entry which is preliminary data.</text>
</comment>
<dbReference type="OrthoDB" id="3191472at2"/>
<dbReference type="GeneID" id="63145261"/>
<gene>
    <name evidence="2" type="ORF">CBF32_02100</name>
    <name evidence="1" type="ORF">HED35_13450</name>
</gene>
<dbReference type="EMBL" id="NGJX01000002">
    <property type="protein sequence ID" value="RSU04189.1"/>
    <property type="molecule type" value="Genomic_DNA"/>
</dbReference>
<reference evidence="1 4" key="2">
    <citation type="submission" date="2020-03" db="EMBL/GenBank/DDBJ databases">
        <title>Bacterial samples isolated from urine from healthy bovine heifers (Gyr breed).</title>
        <authorList>
            <person name="Giannattasio-Ferraz S."/>
            <person name="Maskeri L."/>
            <person name="Penido A."/>
            <person name="Barbosa-Stancioli E.F."/>
            <person name="Putonti C."/>
        </authorList>
    </citation>
    <scope>NUCLEOTIDE SEQUENCE [LARGE SCALE GENOMIC DNA]</scope>
    <source>
        <strain evidence="1 4">UFMG-H7</strain>
    </source>
</reference>
<keyword evidence="3" id="KW-1185">Reference proteome</keyword>
<proteinExistence type="predicted"/>
<dbReference type="EMBL" id="JAAVMB010000020">
    <property type="protein sequence ID" value="NKC69097.1"/>
    <property type="molecule type" value="Genomic_DNA"/>
</dbReference>
<evidence type="ECO:0000313" key="3">
    <source>
        <dbReference type="Proteomes" id="UP000288197"/>
    </source>
</evidence>
<dbReference type="AlphaFoldDB" id="A0A369B3M8"/>
<dbReference type="Proteomes" id="UP000521358">
    <property type="component" value="Unassembled WGS sequence"/>
</dbReference>
<name>A0A369B3M8_9ENTE</name>
<dbReference type="Proteomes" id="UP000288197">
    <property type="component" value="Unassembled WGS sequence"/>
</dbReference>
<sequence>MSTEKLTKNWETDLLQVTLPRWDELPDMDIYMDQLVKYVDKYTYGLQLEHTKKLTPSMINNYVKLKLVPKPYKKKYSKNHLARIIVITVLKQAFEIPDIRNGIVYQIHSTDPKDAYDFFCHHLEMTIKYFINENKEDINIDKIKDGYAPVQMACTTFIAKLITENNLRDLVSKTTAEEK</sequence>
<evidence type="ECO:0000313" key="2">
    <source>
        <dbReference type="EMBL" id="RSU04189.1"/>
    </source>
</evidence>
<organism evidence="1 4">
    <name type="scientific">Vagococcus fluvialis</name>
    <dbReference type="NCBI Taxonomy" id="2738"/>
    <lineage>
        <taxon>Bacteria</taxon>
        <taxon>Bacillati</taxon>
        <taxon>Bacillota</taxon>
        <taxon>Bacilli</taxon>
        <taxon>Lactobacillales</taxon>
        <taxon>Enterococcaceae</taxon>
        <taxon>Vagococcus</taxon>
    </lineage>
</organism>
<evidence type="ECO:0000313" key="4">
    <source>
        <dbReference type="Proteomes" id="UP000521358"/>
    </source>
</evidence>
<dbReference type="Pfam" id="PF08876">
    <property type="entry name" value="DUF1836"/>
    <property type="match status" value="1"/>
</dbReference>
<reference evidence="2 3" key="1">
    <citation type="submission" date="2017-05" db="EMBL/GenBank/DDBJ databases">
        <title>Vagococcus spp. assemblies.</title>
        <authorList>
            <person name="Gulvik C.A."/>
        </authorList>
    </citation>
    <scope>NUCLEOTIDE SEQUENCE [LARGE SCALE GENOMIC DNA]</scope>
    <source>
        <strain evidence="2 3">NCFB 2497</strain>
    </source>
</reference>
<protein>
    <submittedName>
        <fullName evidence="1">DUF1836 domain-containing protein</fullName>
    </submittedName>
</protein>
<accession>A0A369B3M8</accession>